<dbReference type="RefSeq" id="WP_044730478.1">
    <property type="nucleotide sequence ID" value="NZ_JYBP01000003.1"/>
</dbReference>
<dbReference type="EMBL" id="JYBP01000003">
    <property type="protein sequence ID" value="KJE28855.1"/>
    <property type="molecule type" value="Genomic_DNA"/>
</dbReference>
<name>A0A0D8BXK0_GEOKU</name>
<dbReference type="AlphaFoldDB" id="A0A0D8BXK0"/>
<dbReference type="Proteomes" id="UP000032522">
    <property type="component" value="Unassembled WGS sequence"/>
</dbReference>
<dbReference type="OrthoDB" id="2852530at2"/>
<proteinExistence type="predicted"/>
<protein>
    <submittedName>
        <fullName evidence="1">Putative ig domain-containing protein</fullName>
    </submittedName>
</protein>
<dbReference type="PATRIC" id="fig|1462.6.peg.179"/>
<comment type="caution">
    <text evidence="1">The sequence shown here is derived from an EMBL/GenBank/DDBJ whole genome shotgun (WGS) entry which is preliminary data.</text>
</comment>
<gene>
    <name evidence="1" type="ORF">LG52_92</name>
</gene>
<reference evidence="1 2" key="1">
    <citation type="submission" date="2015-01" db="EMBL/GenBank/DDBJ databases">
        <authorList>
            <person name="Filippidou S."/>
            <person name="Jeanneret N."/>
            <person name="Russel-Delif L."/>
            <person name="Junier T."/>
            <person name="Wunderlin T."/>
            <person name="Molina V."/>
            <person name="Johnson S.L."/>
            <person name="Davenport K.W."/>
            <person name="Chain P.S."/>
            <person name="Dorador C."/>
            <person name="Junier P."/>
        </authorList>
    </citation>
    <scope>NUCLEOTIDE SEQUENCE [LARGE SCALE GENOMIC DNA]</scope>
    <source>
        <strain evidence="1 2">Et7/4</strain>
    </source>
</reference>
<accession>A0A0D8BXK0</accession>
<evidence type="ECO:0000313" key="2">
    <source>
        <dbReference type="Proteomes" id="UP000032522"/>
    </source>
</evidence>
<organism evidence="1 2">
    <name type="scientific">Geobacillus kaustophilus</name>
    <dbReference type="NCBI Taxonomy" id="1462"/>
    <lineage>
        <taxon>Bacteria</taxon>
        <taxon>Bacillati</taxon>
        <taxon>Bacillota</taxon>
        <taxon>Bacilli</taxon>
        <taxon>Bacillales</taxon>
        <taxon>Anoxybacillaceae</taxon>
        <taxon>Geobacillus</taxon>
        <taxon>Geobacillus thermoleovorans group</taxon>
    </lineage>
</organism>
<sequence>MNPFTIDNSDFQFLLDTVGETVKIDNVEQKAIVNNAKIGDYEEKYIYTLSNIQRGNLILHNEKKYLIVSDITEGKLYKKALMRHCNYTIQIQITEKRIIGYNDFGESIYETVVVGEINVSCIIDKYTFKIDDFAPIRVSENQIIVTMQDNETNKSKFTVNTTFEVMGETWKVIDVDMTRNGLLILTCELS</sequence>
<evidence type="ECO:0000313" key="1">
    <source>
        <dbReference type="EMBL" id="KJE28855.1"/>
    </source>
</evidence>